<dbReference type="CDD" id="cd16916">
    <property type="entry name" value="HATPase_CheA-like"/>
    <property type="match status" value="1"/>
</dbReference>
<accession>A0A9R1CSY5</accession>
<dbReference type="GO" id="GO:0006935">
    <property type="term" value="P:chemotaxis"/>
    <property type="evidence" value="ECO:0007669"/>
    <property type="project" value="UniProtKB-KW"/>
</dbReference>
<proteinExistence type="predicted"/>
<evidence type="ECO:0000256" key="7">
    <source>
        <dbReference type="ARBA" id="ARBA00022553"/>
    </source>
</evidence>
<dbReference type="InterPro" id="IPR003594">
    <property type="entry name" value="HATPase_dom"/>
</dbReference>
<dbReference type="Gene3D" id="1.10.287.560">
    <property type="entry name" value="Histidine kinase CheA-like, homodimeric domain"/>
    <property type="match status" value="1"/>
</dbReference>
<dbReference type="InterPro" id="IPR008207">
    <property type="entry name" value="Sig_transdc_His_kin_Hpt_dom"/>
</dbReference>
<evidence type="ECO:0000256" key="1">
    <source>
        <dbReference type="ARBA" id="ARBA00000085"/>
    </source>
</evidence>
<keyword evidence="9" id="KW-0547">Nucleotide-binding</keyword>
<feature type="region of interest" description="Disordered" evidence="14">
    <location>
        <begin position="658"/>
        <end position="699"/>
    </location>
</feature>
<dbReference type="GO" id="GO:0005524">
    <property type="term" value="F:ATP binding"/>
    <property type="evidence" value="ECO:0007669"/>
    <property type="project" value="UniProtKB-KW"/>
</dbReference>
<dbReference type="InterPro" id="IPR005467">
    <property type="entry name" value="His_kinase_dom"/>
</dbReference>
<organism evidence="18 19">
    <name type="scientific">Natronomonas aquatica</name>
    <dbReference type="NCBI Taxonomy" id="2841590"/>
    <lineage>
        <taxon>Archaea</taxon>
        <taxon>Methanobacteriati</taxon>
        <taxon>Methanobacteriota</taxon>
        <taxon>Stenosarchaea group</taxon>
        <taxon>Halobacteria</taxon>
        <taxon>Halobacteriales</taxon>
        <taxon>Natronomonadaceae</taxon>
        <taxon>Natronomonas</taxon>
    </lineage>
</organism>
<evidence type="ECO:0000313" key="18">
    <source>
        <dbReference type="EMBL" id="MCQ4333222.1"/>
    </source>
</evidence>
<dbReference type="Gene3D" id="3.30.565.10">
    <property type="entry name" value="Histidine kinase-like ATPase, C-terminal domain"/>
    <property type="match status" value="1"/>
</dbReference>
<protein>
    <recommendedName>
        <fullName evidence="4">Chemotaxis protein CheA</fullName>
        <ecNumber evidence="3">2.7.13.3</ecNumber>
    </recommendedName>
</protein>
<dbReference type="RefSeq" id="WP_256029246.1">
    <property type="nucleotide sequence ID" value="NZ_JAHLKM010000006.1"/>
</dbReference>
<evidence type="ECO:0000256" key="12">
    <source>
        <dbReference type="ARBA" id="ARBA00023012"/>
    </source>
</evidence>
<feature type="region of interest" description="Disordered" evidence="14">
    <location>
        <begin position="125"/>
        <end position="157"/>
    </location>
</feature>
<dbReference type="SUPFAM" id="SSF47226">
    <property type="entry name" value="Histidine-containing phosphotransfer domain, HPT domain"/>
    <property type="match status" value="1"/>
</dbReference>
<feature type="compositionally biased region" description="Low complexity" evidence="14">
    <location>
        <begin position="658"/>
        <end position="669"/>
    </location>
</feature>
<evidence type="ECO:0000256" key="8">
    <source>
        <dbReference type="ARBA" id="ARBA00022679"/>
    </source>
</evidence>
<feature type="modified residue" description="Phosphohistidine" evidence="13">
    <location>
        <position position="45"/>
    </location>
</feature>
<dbReference type="Pfam" id="PF02518">
    <property type="entry name" value="HATPase_c"/>
    <property type="match status" value="1"/>
</dbReference>
<dbReference type="PANTHER" id="PTHR43395">
    <property type="entry name" value="SENSOR HISTIDINE KINASE CHEA"/>
    <property type="match status" value="1"/>
</dbReference>
<keyword evidence="11" id="KW-0067">ATP-binding</keyword>
<comment type="subcellular location">
    <subcellularLocation>
        <location evidence="2">Cytoplasm</location>
    </subcellularLocation>
</comment>
<dbReference type="InterPro" id="IPR036641">
    <property type="entry name" value="HPT_dom_sf"/>
</dbReference>
<evidence type="ECO:0000259" key="16">
    <source>
        <dbReference type="PROSITE" id="PS50851"/>
    </source>
</evidence>
<dbReference type="SUPFAM" id="SSF47384">
    <property type="entry name" value="Homodimeric domain of signal transducing histidine kinase"/>
    <property type="match status" value="1"/>
</dbReference>
<dbReference type="PROSITE" id="PS50851">
    <property type="entry name" value="CHEW"/>
    <property type="match status" value="1"/>
</dbReference>
<dbReference type="Pfam" id="PF02895">
    <property type="entry name" value="H-kinase_dim"/>
    <property type="match status" value="1"/>
</dbReference>
<dbReference type="Pfam" id="PF01584">
    <property type="entry name" value="CheW"/>
    <property type="match status" value="2"/>
</dbReference>
<dbReference type="SMART" id="SM01231">
    <property type="entry name" value="H-kinase_dim"/>
    <property type="match status" value="1"/>
</dbReference>
<dbReference type="InterPro" id="IPR004358">
    <property type="entry name" value="Sig_transdc_His_kin-like_C"/>
</dbReference>
<evidence type="ECO:0000256" key="2">
    <source>
        <dbReference type="ARBA" id="ARBA00004496"/>
    </source>
</evidence>
<reference evidence="18" key="1">
    <citation type="journal article" date="2023" name="Front. Microbiol.">
        <title>Genomic-based phylogenetic and metabolic analyses of the genus Natronomonas, and description of Natronomonas aquatica sp. nov.</title>
        <authorList>
            <person name="Garcia-Roldan A."/>
            <person name="Duran-Viseras A."/>
            <person name="de la Haba R.R."/>
            <person name="Corral P."/>
            <person name="Sanchez-Porro C."/>
            <person name="Ventosa A."/>
        </authorList>
    </citation>
    <scope>NUCLEOTIDE SEQUENCE</scope>
    <source>
        <strain evidence="18">F2-12</strain>
    </source>
</reference>
<feature type="compositionally biased region" description="Acidic residues" evidence="14">
    <location>
        <begin position="145"/>
        <end position="157"/>
    </location>
</feature>
<feature type="domain" description="Histidine kinase" evidence="15">
    <location>
        <begin position="384"/>
        <end position="591"/>
    </location>
</feature>
<dbReference type="Proteomes" id="UP001139494">
    <property type="component" value="Unassembled WGS sequence"/>
</dbReference>
<dbReference type="FunFam" id="3.30.565.10:FF:000016">
    <property type="entry name" value="Chemotaxis protein CheA, putative"/>
    <property type="match status" value="1"/>
</dbReference>
<dbReference type="InterPro" id="IPR051315">
    <property type="entry name" value="Bact_Chemotaxis_CheA"/>
</dbReference>
<evidence type="ECO:0000256" key="11">
    <source>
        <dbReference type="ARBA" id="ARBA00022840"/>
    </source>
</evidence>
<evidence type="ECO:0000313" key="19">
    <source>
        <dbReference type="Proteomes" id="UP001139494"/>
    </source>
</evidence>
<dbReference type="PROSITE" id="PS50894">
    <property type="entry name" value="HPT"/>
    <property type="match status" value="1"/>
</dbReference>
<dbReference type="GO" id="GO:0000155">
    <property type="term" value="F:phosphorelay sensor kinase activity"/>
    <property type="evidence" value="ECO:0007669"/>
    <property type="project" value="InterPro"/>
</dbReference>
<dbReference type="EMBL" id="JAHLKM010000006">
    <property type="protein sequence ID" value="MCQ4333222.1"/>
    <property type="molecule type" value="Genomic_DNA"/>
</dbReference>
<feature type="compositionally biased region" description="Acidic residues" evidence="14">
    <location>
        <begin position="271"/>
        <end position="281"/>
    </location>
</feature>
<evidence type="ECO:0000259" key="17">
    <source>
        <dbReference type="PROSITE" id="PS50894"/>
    </source>
</evidence>
<comment type="caution">
    <text evidence="18">The sequence shown here is derived from an EMBL/GenBank/DDBJ whole genome shotgun (WGS) entry which is preliminary data.</text>
</comment>
<gene>
    <name evidence="18" type="ORF">KM295_06955</name>
</gene>
<evidence type="ECO:0000256" key="10">
    <source>
        <dbReference type="ARBA" id="ARBA00022777"/>
    </source>
</evidence>
<dbReference type="AlphaFoldDB" id="A0A9R1CSY5"/>
<evidence type="ECO:0000256" key="13">
    <source>
        <dbReference type="PROSITE-ProRule" id="PRU00110"/>
    </source>
</evidence>
<evidence type="ECO:0000256" key="5">
    <source>
        <dbReference type="ARBA" id="ARBA00022490"/>
    </source>
</evidence>
<feature type="region of interest" description="Disordered" evidence="14">
    <location>
        <begin position="258"/>
        <end position="346"/>
    </location>
</feature>
<dbReference type="InterPro" id="IPR036890">
    <property type="entry name" value="HATPase_C_sf"/>
</dbReference>
<keyword evidence="10" id="KW-0418">Kinase</keyword>
<dbReference type="Gene3D" id="3.30.70.1110">
    <property type="entry name" value="Histidine kinase CheA-like, P2 response regulator-binding domain"/>
    <property type="match status" value="1"/>
</dbReference>
<dbReference type="InterPro" id="IPR035891">
    <property type="entry name" value="CheY-binding_CheA"/>
</dbReference>
<dbReference type="InterPro" id="IPR036097">
    <property type="entry name" value="HisK_dim/P_sf"/>
</dbReference>
<sequence>MNDDHIHAFVSESRESITDLNNALLALEDDPNDEEAIESVFRTAHTLKGNFGAMGFSNASDLAHVLEDLLDEIRDGNIEVTPEIMDAAFEGVDRIETIVDEIERDGDSKTNPEETTARLRAAIEEGNATAADSGAVEEATGSDGDTGDADAESESDGVDTDVAFAHAEEPPVFEDTDSFVHARIGVDPDGMLGVDAMLVLEPVSETFDRIETAPERDEIEEGEYDGEFDLFVPDADPDDLAETLETVGAVERLELTEIGADAERTATGADEAVEEADETDVADTVGGEETTDAATDGPEEADEAGDAGKADEATDDGNASEDDGDSGSDGGSSQTSPSSGSDISSVRVDVDRLDELHGLVEQLVTGRITIRRAIENEDFETAQNSLNDFDKVTSRLQNTVMDMRLIPLRRVVSNLPRVVRDVARSEGKEISFGMHGQDIELDRSILTEIEDPLIHILRNAVDHGVEAPEEREAAGKPREGEIELRATRERDHVTITVSDDGAGIDPDAMRQKAVNEGVIPESEAETMPDDEAYDLIFHPGFSTAEEVTDVSGRGVGMDVVHSTVEQLDGTVNVDSELGEGTTVELRLPVSVAIVNVLFVTVGEQEYGIPIKNIDELTHATDTETVNGETVVRHDDEVYPVIRLEEALEIEGQIAAARAAEPDDAAVATDGGPPEESGSQNGSDSSVETGDGHLSDDDGMLVRIRESVRPVALRCDSFSDQEEVVVKPLEGSLSGIPGLSGTAILGDGNIVPILDVVSLER</sequence>
<dbReference type="InterPro" id="IPR036061">
    <property type="entry name" value="CheW-like_dom_sf"/>
</dbReference>
<dbReference type="InterPro" id="IPR037006">
    <property type="entry name" value="CheA-like_homodim_sf"/>
</dbReference>
<dbReference type="PROSITE" id="PS50109">
    <property type="entry name" value="HIS_KIN"/>
    <property type="match status" value="1"/>
</dbReference>
<dbReference type="GO" id="GO:0005737">
    <property type="term" value="C:cytoplasm"/>
    <property type="evidence" value="ECO:0007669"/>
    <property type="project" value="UniProtKB-SubCell"/>
</dbReference>
<dbReference type="CDD" id="cd00088">
    <property type="entry name" value="HPT"/>
    <property type="match status" value="1"/>
</dbReference>
<dbReference type="SMART" id="SM00387">
    <property type="entry name" value="HATPase_c"/>
    <property type="match status" value="1"/>
</dbReference>
<evidence type="ECO:0000256" key="6">
    <source>
        <dbReference type="ARBA" id="ARBA00022500"/>
    </source>
</evidence>
<dbReference type="InterPro" id="IPR004105">
    <property type="entry name" value="CheA-like_dim"/>
</dbReference>
<feature type="compositionally biased region" description="Polar residues" evidence="14">
    <location>
        <begin position="676"/>
        <end position="687"/>
    </location>
</feature>
<dbReference type="InterPro" id="IPR002545">
    <property type="entry name" value="CheW-lke_dom"/>
</dbReference>
<keyword evidence="6" id="KW-0145">Chemotaxis</keyword>
<comment type="catalytic activity">
    <reaction evidence="1">
        <text>ATP + protein L-histidine = ADP + protein N-phospho-L-histidine.</text>
        <dbReference type="EC" id="2.7.13.3"/>
    </reaction>
</comment>
<keyword evidence="12" id="KW-0902">Two-component regulatory system</keyword>
<keyword evidence="5" id="KW-0963">Cytoplasm</keyword>
<dbReference type="SUPFAM" id="SSF50341">
    <property type="entry name" value="CheW-like"/>
    <property type="match status" value="2"/>
</dbReference>
<evidence type="ECO:0000256" key="4">
    <source>
        <dbReference type="ARBA" id="ARBA00021495"/>
    </source>
</evidence>
<evidence type="ECO:0000256" key="3">
    <source>
        <dbReference type="ARBA" id="ARBA00012438"/>
    </source>
</evidence>
<evidence type="ECO:0000256" key="14">
    <source>
        <dbReference type="SAM" id="MobiDB-lite"/>
    </source>
</evidence>
<feature type="compositionally biased region" description="Low complexity" evidence="14">
    <location>
        <begin position="331"/>
        <end position="346"/>
    </location>
</feature>
<dbReference type="PANTHER" id="PTHR43395:SF10">
    <property type="entry name" value="CHEMOTAXIS PROTEIN CHEA"/>
    <property type="match status" value="1"/>
</dbReference>
<evidence type="ECO:0000256" key="9">
    <source>
        <dbReference type="ARBA" id="ARBA00022741"/>
    </source>
</evidence>
<keyword evidence="7 13" id="KW-0597">Phosphoprotein</keyword>
<feature type="compositionally biased region" description="Acidic residues" evidence="14">
    <location>
        <begin position="313"/>
        <end position="326"/>
    </location>
</feature>
<evidence type="ECO:0000259" key="15">
    <source>
        <dbReference type="PROSITE" id="PS50109"/>
    </source>
</evidence>
<dbReference type="InterPro" id="IPR037052">
    <property type="entry name" value="CheA-like_P2_sf"/>
</dbReference>
<feature type="domain" description="HPt" evidence="17">
    <location>
        <begin position="1"/>
        <end position="102"/>
    </location>
</feature>
<dbReference type="PRINTS" id="PR00344">
    <property type="entry name" value="BCTRLSENSOR"/>
</dbReference>
<dbReference type="EC" id="2.7.13.3" evidence="3"/>
<dbReference type="Pfam" id="PF01627">
    <property type="entry name" value="Hpt"/>
    <property type="match status" value="1"/>
</dbReference>
<dbReference type="SUPFAM" id="SSF55052">
    <property type="entry name" value="CheY-binding domain of CheA"/>
    <property type="match status" value="1"/>
</dbReference>
<name>A0A9R1CSY5_9EURY</name>
<dbReference type="Gene3D" id="2.30.30.40">
    <property type="entry name" value="SH3 Domains"/>
    <property type="match status" value="1"/>
</dbReference>
<dbReference type="SMART" id="SM00073">
    <property type="entry name" value="HPT"/>
    <property type="match status" value="1"/>
</dbReference>
<dbReference type="InterPro" id="IPR010808">
    <property type="entry name" value="CheA_P2-bd"/>
</dbReference>
<feature type="domain" description="CheW-like" evidence="16">
    <location>
        <begin position="593"/>
        <end position="760"/>
    </location>
</feature>
<dbReference type="SMART" id="SM00260">
    <property type="entry name" value="CheW"/>
    <property type="match status" value="1"/>
</dbReference>
<dbReference type="Pfam" id="PF07194">
    <property type="entry name" value="P2"/>
    <property type="match status" value="1"/>
</dbReference>
<dbReference type="SUPFAM" id="SSF55874">
    <property type="entry name" value="ATPase domain of HSP90 chaperone/DNA topoisomerase II/histidine kinase"/>
    <property type="match status" value="1"/>
</dbReference>
<keyword evidence="19" id="KW-1185">Reference proteome</keyword>
<keyword evidence="8" id="KW-0808">Transferase</keyword>
<dbReference type="Gene3D" id="1.20.120.160">
    <property type="entry name" value="HPT domain"/>
    <property type="match status" value="1"/>
</dbReference>